<dbReference type="STRING" id="37928.SAMN04489742_0525"/>
<dbReference type="Gene3D" id="3.40.50.300">
    <property type="entry name" value="P-loop containing nucleotide triphosphate hydrolases"/>
    <property type="match status" value="1"/>
</dbReference>
<evidence type="ECO:0000259" key="17">
    <source>
        <dbReference type="Pfam" id="PF01656"/>
    </source>
</evidence>
<keyword evidence="5" id="KW-1003">Cell membrane</keyword>
<evidence type="ECO:0000256" key="14">
    <source>
        <dbReference type="ARBA" id="ARBA00051245"/>
    </source>
</evidence>
<dbReference type="Pfam" id="PF01656">
    <property type="entry name" value="CbiA"/>
    <property type="match status" value="1"/>
</dbReference>
<feature type="transmembrane region" description="Helical" evidence="16">
    <location>
        <begin position="188"/>
        <end position="207"/>
    </location>
</feature>
<keyword evidence="11 16" id="KW-1133">Transmembrane helix</keyword>
<dbReference type="InterPro" id="IPR005702">
    <property type="entry name" value="Wzc-like_C"/>
</dbReference>
<dbReference type="AlphaFoldDB" id="A0A1H0ZRH1"/>
<dbReference type="GO" id="GO:0004715">
    <property type="term" value="F:non-membrane spanning protein tyrosine kinase activity"/>
    <property type="evidence" value="ECO:0007669"/>
    <property type="project" value="UniProtKB-EC"/>
</dbReference>
<protein>
    <recommendedName>
        <fullName evidence="4">non-specific protein-tyrosine kinase</fullName>
        <ecNumber evidence="4">2.7.10.2</ecNumber>
    </recommendedName>
</protein>
<evidence type="ECO:0000256" key="16">
    <source>
        <dbReference type="SAM" id="Phobius"/>
    </source>
</evidence>
<dbReference type="InterPro" id="IPR027417">
    <property type="entry name" value="P-loop_NTPase"/>
</dbReference>
<evidence type="ECO:0000256" key="2">
    <source>
        <dbReference type="ARBA" id="ARBA00006683"/>
    </source>
</evidence>
<evidence type="ECO:0000256" key="6">
    <source>
        <dbReference type="ARBA" id="ARBA00022679"/>
    </source>
</evidence>
<dbReference type="SUPFAM" id="SSF52540">
    <property type="entry name" value="P-loop containing nucleoside triphosphate hydrolases"/>
    <property type="match status" value="1"/>
</dbReference>
<dbReference type="OrthoDB" id="9812433at2"/>
<feature type="domain" description="Polysaccharide chain length determinant N-terminal" evidence="18">
    <location>
        <begin position="13"/>
        <end position="101"/>
    </location>
</feature>
<reference evidence="20 21" key="1">
    <citation type="submission" date="2016-10" db="EMBL/GenBank/DDBJ databases">
        <authorList>
            <person name="de Groot N.N."/>
        </authorList>
    </citation>
    <scope>NUCLEOTIDE SEQUENCE [LARGE SCALE GENOMIC DNA]</scope>
    <source>
        <strain evidence="20 21">DSM 20117</strain>
    </source>
</reference>
<evidence type="ECO:0000259" key="18">
    <source>
        <dbReference type="Pfam" id="PF02706"/>
    </source>
</evidence>
<feature type="transmembrane region" description="Helical" evidence="16">
    <location>
        <begin position="25"/>
        <end position="46"/>
    </location>
</feature>
<accession>A0A1H0ZRH1</accession>
<evidence type="ECO:0000259" key="19">
    <source>
        <dbReference type="Pfam" id="PF13807"/>
    </source>
</evidence>
<dbReference type="PANTHER" id="PTHR32309">
    <property type="entry name" value="TYROSINE-PROTEIN KINASE"/>
    <property type="match status" value="1"/>
</dbReference>
<feature type="domain" description="Tyrosine-protein kinase G-rich" evidence="19">
    <location>
        <begin position="146"/>
        <end position="209"/>
    </location>
</feature>
<dbReference type="PANTHER" id="PTHR32309:SF13">
    <property type="entry name" value="FERRIC ENTEROBACTIN TRANSPORT PROTEIN FEPE"/>
    <property type="match status" value="1"/>
</dbReference>
<sequence>MELNQTEEQPQGLELRDYLRVLHTYWRGIIAITLLVTLLAFGWTFLQKPVYEAQSMGLVTAGAGEDINQTLAGDNLAKSKATSYASVATTRPVAQAVIDELGLDTTPAQLIERIEVETPLDTAELRITASSEDPADARNLADAWVTALMNQVEEIETSGTGAEQAAVQIVALADAALPTSPVSPNVKLTLAIGAVIGLMLGLAYALIRNHLDRRIRSAEMIEKQFGVPVIGTIPVDKRMLDRRKVVETGTVEFQSDRASHAMSEALRELRTNLSFVDVDNPPRIIVVTSSMPGEGKSTVTANLAVTIAASGKRVVVVDGVLRRPVVTSMFDLVPGAGVTDVLSGQADLEDVLQVWGQVPNLAVLGAGRVPPNPSELLGSHAMADMLEQLAAHATVLIDAPPLLPVTDAAILSKVADGAMVVLNAGKTTVDAFDKALGNLARVDAHVLGAILNRVPTQGADAAQYGYYGQYYQQDEEEPTQKGGRRKQKQPRRAPAPASAPVANFDSGSEEEFTALLSGEPLPARRTPQSRR</sequence>
<evidence type="ECO:0000256" key="4">
    <source>
        <dbReference type="ARBA" id="ARBA00011903"/>
    </source>
</evidence>
<gene>
    <name evidence="20" type="ORF">SAMN04489742_0525</name>
</gene>
<evidence type="ECO:0000313" key="21">
    <source>
        <dbReference type="Proteomes" id="UP000181917"/>
    </source>
</evidence>
<keyword evidence="10" id="KW-0067">ATP-binding</keyword>
<dbReference type="InterPro" id="IPR003856">
    <property type="entry name" value="LPS_length_determ_N"/>
</dbReference>
<evidence type="ECO:0000256" key="12">
    <source>
        <dbReference type="ARBA" id="ARBA00023136"/>
    </source>
</evidence>
<keyword evidence="9" id="KW-0418">Kinase</keyword>
<keyword evidence="7 16" id="KW-0812">Transmembrane</keyword>
<evidence type="ECO:0000313" key="20">
    <source>
        <dbReference type="EMBL" id="SDQ30105.1"/>
    </source>
</evidence>
<evidence type="ECO:0000256" key="9">
    <source>
        <dbReference type="ARBA" id="ARBA00022777"/>
    </source>
</evidence>
<dbReference type="CDD" id="cd05387">
    <property type="entry name" value="BY-kinase"/>
    <property type="match status" value="1"/>
</dbReference>
<organism evidence="20 21">
    <name type="scientific">Crystallibacter crystallopoietes</name>
    <dbReference type="NCBI Taxonomy" id="37928"/>
    <lineage>
        <taxon>Bacteria</taxon>
        <taxon>Bacillati</taxon>
        <taxon>Actinomycetota</taxon>
        <taxon>Actinomycetes</taxon>
        <taxon>Micrococcales</taxon>
        <taxon>Micrococcaceae</taxon>
        <taxon>Crystallibacter</taxon>
    </lineage>
</organism>
<comment type="similarity">
    <text evidence="3">Belongs to the CpsD/CapB family.</text>
</comment>
<dbReference type="GO" id="GO:0005524">
    <property type="term" value="F:ATP binding"/>
    <property type="evidence" value="ECO:0007669"/>
    <property type="project" value="UniProtKB-KW"/>
</dbReference>
<feature type="compositionally biased region" description="Basic residues" evidence="15">
    <location>
        <begin position="482"/>
        <end position="491"/>
    </location>
</feature>
<dbReference type="EC" id="2.7.10.2" evidence="4"/>
<evidence type="ECO:0000256" key="11">
    <source>
        <dbReference type="ARBA" id="ARBA00022989"/>
    </source>
</evidence>
<dbReference type="Proteomes" id="UP000181917">
    <property type="component" value="Unassembled WGS sequence"/>
</dbReference>
<keyword evidence="6" id="KW-0808">Transferase</keyword>
<comment type="catalytic activity">
    <reaction evidence="14">
        <text>L-tyrosyl-[protein] + ATP = O-phospho-L-tyrosyl-[protein] + ADP + H(+)</text>
        <dbReference type="Rhea" id="RHEA:10596"/>
        <dbReference type="Rhea" id="RHEA-COMP:10136"/>
        <dbReference type="Rhea" id="RHEA-COMP:20101"/>
        <dbReference type="ChEBI" id="CHEBI:15378"/>
        <dbReference type="ChEBI" id="CHEBI:30616"/>
        <dbReference type="ChEBI" id="CHEBI:46858"/>
        <dbReference type="ChEBI" id="CHEBI:61978"/>
        <dbReference type="ChEBI" id="CHEBI:456216"/>
        <dbReference type="EC" id="2.7.10.2"/>
    </reaction>
</comment>
<evidence type="ECO:0000256" key="7">
    <source>
        <dbReference type="ARBA" id="ARBA00022692"/>
    </source>
</evidence>
<dbReference type="RefSeq" id="WP_074699111.1">
    <property type="nucleotide sequence ID" value="NZ_FNKH01000002.1"/>
</dbReference>
<dbReference type="InterPro" id="IPR050445">
    <property type="entry name" value="Bact_polysacc_biosynth/exp"/>
</dbReference>
<evidence type="ECO:0000256" key="3">
    <source>
        <dbReference type="ARBA" id="ARBA00007316"/>
    </source>
</evidence>
<evidence type="ECO:0000256" key="15">
    <source>
        <dbReference type="SAM" id="MobiDB-lite"/>
    </source>
</evidence>
<comment type="similarity">
    <text evidence="2">Belongs to the CpsC/CapA family.</text>
</comment>
<dbReference type="InterPro" id="IPR002586">
    <property type="entry name" value="CobQ/CobB/MinD/ParA_Nub-bd_dom"/>
</dbReference>
<evidence type="ECO:0000256" key="5">
    <source>
        <dbReference type="ARBA" id="ARBA00022475"/>
    </source>
</evidence>
<dbReference type="InterPro" id="IPR032807">
    <property type="entry name" value="GNVR"/>
</dbReference>
<dbReference type="Pfam" id="PF13807">
    <property type="entry name" value="GNVR"/>
    <property type="match status" value="1"/>
</dbReference>
<dbReference type="GO" id="GO:0005886">
    <property type="term" value="C:plasma membrane"/>
    <property type="evidence" value="ECO:0007669"/>
    <property type="project" value="UniProtKB-SubCell"/>
</dbReference>
<dbReference type="Pfam" id="PF02706">
    <property type="entry name" value="Wzz"/>
    <property type="match status" value="1"/>
</dbReference>
<dbReference type="NCBIfam" id="TIGR01007">
    <property type="entry name" value="eps_fam"/>
    <property type="match status" value="1"/>
</dbReference>
<dbReference type="GO" id="GO:0042802">
    <property type="term" value="F:identical protein binding"/>
    <property type="evidence" value="ECO:0007669"/>
    <property type="project" value="UniProtKB-ARBA"/>
</dbReference>
<keyword evidence="21" id="KW-1185">Reference proteome</keyword>
<name>A0A1H0ZRH1_9MICC</name>
<comment type="subcellular location">
    <subcellularLocation>
        <location evidence="1">Cell membrane</location>
        <topology evidence="1">Multi-pass membrane protein</topology>
    </subcellularLocation>
</comment>
<evidence type="ECO:0000256" key="10">
    <source>
        <dbReference type="ARBA" id="ARBA00022840"/>
    </source>
</evidence>
<evidence type="ECO:0000256" key="8">
    <source>
        <dbReference type="ARBA" id="ARBA00022741"/>
    </source>
</evidence>
<proteinExistence type="inferred from homology"/>
<evidence type="ECO:0000256" key="13">
    <source>
        <dbReference type="ARBA" id="ARBA00023137"/>
    </source>
</evidence>
<feature type="region of interest" description="Disordered" evidence="15">
    <location>
        <begin position="473"/>
        <end position="531"/>
    </location>
</feature>
<keyword evidence="13" id="KW-0829">Tyrosine-protein kinase</keyword>
<dbReference type="FunFam" id="3.40.50.300:FF:000527">
    <property type="entry name" value="Tyrosine-protein kinase etk"/>
    <property type="match status" value="1"/>
</dbReference>
<feature type="domain" description="CobQ/CobB/MinD/ParA nucleotide binding" evidence="17">
    <location>
        <begin position="285"/>
        <end position="457"/>
    </location>
</feature>
<keyword evidence="8" id="KW-0547">Nucleotide-binding</keyword>
<evidence type="ECO:0000256" key="1">
    <source>
        <dbReference type="ARBA" id="ARBA00004651"/>
    </source>
</evidence>
<keyword evidence="12 16" id="KW-0472">Membrane</keyword>
<dbReference type="EMBL" id="FNKH01000002">
    <property type="protein sequence ID" value="SDQ30105.1"/>
    <property type="molecule type" value="Genomic_DNA"/>
</dbReference>